<name>A0A7Y2E7D7_UNCEI</name>
<keyword evidence="4 5" id="KW-0720">Serine protease</keyword>
<comment type="caution">
    <text evidence="7">The sequence shown here is derived from an EMBL/GenBank/DDBJ whole genome shotgun (WGS) entry which is preliminary data.</text>
</comment>
<dbReference type="PROSITE" id="PS51892">
    <property type="entry name" value="SUBTILASE"/>
    <property type="match status" value="1"/>
</dbReference>
<dbReference type="AlphaFoldDB" id="A0A7Y2E7D7"/>
<evidence type="ECO:0000256" key="5">
    <source>
        <dbReference type="PROSITE-ProRule" id="PRU01240"/>
    </source>
</evidence>
<dbReference type="PROSITE" id="PS51257">
    <property type="entry name" value="PROKAR_LIPOPROTEIN"/>
    <property type="match status" value="1"/>
</dbReference>
<dbReference type="SUPFAM" id="SSF52743">
    <property type="entry name" value="Subtilisin-like"/>
    <property type="match status" value="1"/>
</dbReference>
<dbReference type="InterPro" id="IPR050131">
    <property type="entry name" value="Peptidase_S8_subtilisin-like"/>
</dbReference>
<organism evidence="7 8">
    <name type="scientific">Eiseniibacteriota bacterium</name>
    <dbReference type="NCBI Taxonomy" id="2212470"/>
    <lineage>
        <taxon>Bacteria</taxon>
        <taxon>Candidatus Eiseniibacteriota</taxon>
    </lineage>
</organism>
<dbReference type="PROSITE" id="PS00136">
    <property type="entry name" value="SUBTILASE_ASP"/>
    <property type="match status" value="1"/>
</dbReference>
<evidence type="ECO:0000313" key="7">
    <source>
        <dbReference type="EMBL" id="NNF06573.1"/>
    </source>
</evidence>
<dbReference type="Gene3D" id="3.40.50.200">
    <property type="entry name" value="Peptidase S8/S53 domain"/>
    <property type="match status" value="1"/>
</dbReference>
<protein>
    <submittedName>
        <fullName evidence="7">S8 family serine peptidase</fullName>
    </submittedName>
</protein>
<dbReference type="PANTHER" id="PTHR43806">
    <property type="entry name" value="PEPTIDASE S8"/>
    <property type="match status" value="1"/>
</dbReference>
<accession>A0A7Y2E7D7</accession>
<dbReference type="InterPro" id="IPR000209">
    <property type="entry name" value="Peptidase_S8/S53_dom"/>
</dbReference>
<evidence type="ECO:0000256" key="2">
    <source>
        <dbReference type="ARBA" id="ARBA00022670"/>
    </source>
</evidence>
<dbReference type="PANTHER" id="PTHR43806:SF11">
    <property type="entry name" value="CEREVISIN-RELATED"/>
    <property type="match status" value="1"/>
</dbReference>
<dbReference type="InterPro" id="IPR036852">
    <property type="entry name" value="Peptidase_S8/S53_dom_sf"/>
</dbReference>
<proteinExistence type="inferred from homology"/>
<evidence type="ECO:0000256" key="4">
    <source>
        <dbReference type="ARBA" id="ARBA00022825"/>
    </source>
</evidence>
<keyword evidence="2 5" id="KW-0645">Protease</keyword>
<reference evidence="7 8" key="1">
    <citation type="submission" date="2020-03" db="EMBL/GenBank/DDBJ databases">
        <title>Metabolic flexibility allows generalist bacteria to become dominant in a frequently disturbed ecosystem.</title>
        <authorList>
            <person name="Chen Y.-J."/>
            <person name="Leung P.M."/>
            <person name="Bay S.K."/>
            <person name="Hugenholtz P."/>
            <person name="Kessler A.J."/>
            <person name="Shelley G."/>
            <person name="Waite D.W."/>
            <person name="Cook P.L."/>
            <person name="Greening C."/>
        </authorList>
    </citation>
    <scope>NUCLEOTIDE SEQUENCE [LARGE SCALE GENOMIC DNA]</scope>
    <source>
        <strain evidence="7">SS_bin_28</strain>
    </source>
</reference>
<dbReference type="Proteomes" id="UP000547674">
    <property type="component" value="Unassembled WGS sequence"/>
</dbReference>
<feature type="domain" description="Peptidase S8/S53" evidence="6">
    <location>
        <begin position="143"/>
        <end position="365"/>
    </location>
</feature>
<dbReference type="EMBL" id="JABDJR010000289">
    <property type="protein sequence ID" value="NNF06573.1"/>
    <property type="molecule type" value="Genomic_DNA"/>
</dbReference>
<evidence type="ECO:0000259" key="6">
    <source>
        <dbReference type="Pfam" id="PF00082"/>
    </source>
</evidence>
<sequence length="399" mass="41449">MTLAKLPQRISILVTAGLLLIALGCSDSKHSGSTSPVQSSASVNDFNGFLDGSVPLQDIINETGITVDEYDPTDNFIAFSSTLDEASLQSIAGFEVVDEDGFLTEPSDLLITFSKGYLSEAQMLGQTQLTCIDLSASHAKATGNGVRIAVLDTGFELNHPHLLGHLEVPAQPFDPQAGAVGDHRGHGTHTAGLIATVAPAATILPIRVMGDDGLGLERDLLKGLRIASENNVDIVNLSLSMNQHSEAVEFMIQTLVDDGVLVIAAAGNYTGTPSSKYPARYPMVIGVASTSNNTCNALLTSSGLGIGIQFATAGEDVLSASYPLGNGAPGAARGTGTSVSTAVFTGAVALNMTVRRRTVVLDPYDFTAEFQSTALSIAPYGQVEWGAIDLLAALTLAAQ</sequence>
<feature type="active site" description="Charge relay system" evidence="5">
    <location>
        <position position="186"/>
    </location>
</feature>
<evidence type="ECO:0000256" key="3">
    <source>
        <dbReference type="ARBA" id="ARBA00022801"/>
    </source>
</evidence>
<dbReference type="GO" id="GO:0006508">
    <property type="term" value="P:proteolysis"/>
    <property type="evidence" value="ECO:0007669"/>
    <property type="project" value="UniProtKB-KW"/>
</dbReference>
<gene>
    <name evidence="7" type="ORF">HKN21_07415</name>
</gene>
<dbReference type="PRINTS" id="PR00723">
    <property type="entry name" value="SUBTILISIN"/>
</dbReference>
<dbReference type="InterPro" id="IPR015500">
    <property type="entry name" value="Peptidase_S8_subtilisin-rel"/>
</dbReference>
<feature type="active site" description="Charge relay system" evidence="5">
    <location>
        <position position="338"/>
    </location>
</feature>
<feature type="active site" description="Charge relay system" evidence="5">
    <location>
        <position position="152"/>
    </location>
</feature>
<keyword evidence="3 5" id="KW-0378">Hydrolase</keyword>
<evidence type="ECO:0000256" key="1">
    <source>
        <dbReference type="ARBA" id="ARBA00011073"/>
    </source>
</evidence>
<comment type="similarity">
    <text evidence="1 5">Belongs to the peptidase S8 family.</text>
</comment>
<dbReference type="Pfam" id="PF00082">
    <property type="entry name" value="Peptidase_S8"/>
    <property type="match status" value="1"/>
</dbReference>
<dbReference type="GO" id="GO:0004252">
    <property type="term" value="F:serine-type endopeptidase activity"/>
    <property type="evidence" value="ECO:0007669"/>
    <property type="project" value="UniProtKB-UniRule"/>
</dbReference>
<evidence type="ECO:0000313" key="8">
    <source>
        <dbReference type="Proteomes" id="UP000547674"/>
    </source>
</evidence>
<dbReference type="InterPro" id="IPR023827">
    <property type="entry name" value="Peptidase_S8_Asp-AS"/>
</dbReference>